<dbReference type="InterPro" id="IPR051795">
    <property type="entry name" value="Glycosyl_Hydrlase_43"/>
</dbReference>
<dbReference type="SUPFAM" id="SSF75005">
    <property type="entry name" value="Arabinanase/levansucrase/invertase"/>
    <property type="match status" value="1"/>
</dbReference>
<evidence type="ECO:0000259" key="6">
    <source>
        <dbReference type="Pfam" id="PF17851"/>
    </source>
</evidence>
<dbReference type="CDD" id="cd18617">
    <property type="entry name" value="GH43_XynB-like"/>
    <property type="match status" value="1"/>
</dbReference>
<keyword evidence="2 5" id="KW-0378">Hydrolase</keyword>
<dbReference type="GO" id="GO:0005975">
    <property type="term" value="P:carbohydrate metabolic process"/>
    <property type="evidence" value="ECO:0007669"/>
    <property type="project" value="InterPro"/>
</dbReference>
<name>A0A0F6SKK6_9BACT</name>
<dbReference type="Gene3D" id="2.60.120.200">
    <property type="match status" value="1"/>
</dbReference>
<dbReference type="InterPro" id="IPR013320">
    <property type="entry name" value="ConA-like_dom_sf"/>
</dbReference>
<evidence type="ECO:0000313" key="7">
    <source>
        <dbReference type="EMBL" id="AKF17193.1"/>
    </source>
</evidence>
<evidence type="ECO:0000256" key="3">
    <source>
        <dbReference type="ARBA" id="ARBA00023295"/>
    </source>
</evidence>
<feature type="site" description="Important for catalytic activity, responsible for pKa modulation of the active site Glu and correct orientation of both the proton donor and substrate" evidence="4">
    <location>
        <position position="122"/>
    </location>
</feature>
<feature type="domain" description="Beta-xylosidase C-terminal Concanavalin A-like" evidence="6">
    <location>
        <begin position="308"/>
        <end position="502"/>
    </location>
</feature>
<dbReference type="PANTHER" id="PTHR42812:SF12">
    <property type="entry name" value="BETA-XYLOSIDASE-RELATED"/>
    <property type="match status" value="1"/>
</dbReference>
<protein>
    <submittedName>
        <fullName evidence="7">Beta-xylosidase family GH43</fullName>
    </submittedName>
</protein>
<dbReference type="AlphaFoldDB" id="A0A0F6SKK6"/>
<dbReference type="SUPFAM" id="SSF49899">
    <property type="entry name" value="Concanavalin A-like lectins/glucanases"/>
    <property type="match status" value="1"/>
</dbReference>
<evidence type="ECO:0000256" key="5">
    <source>
        <dbReference type="RuleBase" id="RU361187"/>
    </source>
</evidence>
<accession>A0A0F6SKK6</accession>
<evidence type="ECO:0000256" key="1">
    <source>
        <dbReference type="ARBA" id="ARBA00009865"/>
    </source>
</evidence>
<proteinExistence type="inferred from homology"/>
<evidence type="ECO:0000256" key="4">
    <source>
        <dbReference type="PIRSR" id="PIRSR606710-2"/>
    </source>
</evidence>
<comment type="similarity">
    <text evidence="1 5">Belongs to the glycosyl hydrolase 43 family.</text>
</comment>
<dbReference type="InterPro" id="IPR041542">
    <property type="entry name" value="GH43_C2"/>
</dbReference>
<dbReference type="GO" id="GO:0004553">
    <property type="term" value="F:hydrolase activity, hydrolyzing O-glycosyl compounds"/>
    <property type="evidence" value="ECO:0007669"/>
    <property type="project" value="InterPro"/>
</dbReference>
<reference evidence="7" key="1">
    <citation type="journal article" date="2015" name="Appl. Microbiol. Biotechnol.">
        <title>Improved ethanol production from biomass by a rumen metagenomic DNA fragment expressed in Escherichia coli MS04 during fermentation.</title>
        <authorList>
            <person name="Loaces I."/>
            <person name="Amarelle V."/>
            <person name="Munoz-Gutierrez I."/>
            <person name="Fabiano E."/>
            <person name="Martinez A."/>
            <person name="Noya F."/>
        </authorList>
    </citation>
    <scope>NUCLEOTIDE SEQUENCE</scope>
</reference>
<dbReference type="Pfam" id="PF17851">
    <property type="entry name" value="GH43_C2"/>
    <property type="match status" value="1"/>
</dbReference>
<sequence length="505" mass="56369">MLLVIAIPSFPVIIQTPSVCRVGDDFYLVNSTFQYFPGVPIFHSRDLIHWQQIGNVLDRPSQIPLGQATSWQGIYAPTIRYNDGTYYMITTNVGNGGNFMVTATNPAGPWSEPIWLKQQGIDPSLYFENGKCYMVSNPEDAIWLCEINPKTGEQLTESRMLWRGTGGRYPEGPHLYKKDGYYYLLISEGGTEYGHSITIARSKKIEGPYQPNPDNPILCHQRCITQSSQIQGTGHADLVQAADGSWWMVFLAFRTYGGNYHHLGRETFLAPVEWKKGQWPVVNGNGTVDTLMQVATLPQQQPKPVGGRVDFKSGKLGPEWISIQNPVQGNYVVSDGRLRLTASPSTLEENDHPTFMGRRQEAAKMTVRTLVDVSGMPMGAEAGLTVYQINDGLYKLFARRAMIDGCSVTEVVQAYKVKNLEREDVLLSTSDTQVCLQIDSDGEYYDFLVIDENTEDYVKGKRLDAIMLSSEVAGGFTGVVLGMYAAGANRQGYADFLYFDYQEKP</sequence>
<dbReference type="EMBL" id="KP843855">
    <property type="protein sequence ID" value="AKF17193.1"/>
    <property type="molecule type" value="Genomic_DNA"/>
</dbReference>
<evidence type="ECO:0000256" key="2">
    <source>
        <dbReference type="ARBA" id="ARBA00022801"/>
    </source>
</evidence>
<dbReference type="InterPro" id="IPR023296">
    <property type="entry name" value="Glyco_hydro_beta-prop_sf"/>
</dbReference>
<dbReference type="PANTHER" id="PTHR42812">
    <property type="entry name" value="BETA-XYLOSIDASE"/>
    <property type="match status" value="1"/>
</dbReference>
<keyword evidence="3 5" id="KW-0326">Glycosidase</keyword>
<dbReference type="Pfam" id="PF04616">
    <property type="entry name" value="Glyco_hydro_43"/>
    <property type="match status" value="1"/>
</dbReference>
<organism evidence="7">
    <name type="scientific">uncultured bacterium Csd4</name>
    <dbReference type="NCBI Taxonomy" id="1637487"/>
    <lineage>
        <taxon>Bacteria</taxon>
        <taxon>environmental samples</taxon>
    </lineage>
</organism>
<dbReference type="InterPro" id="IPR006710">
    <property type="entry name" value="Glyco_hydro_43"/>
</dbReference>
<dbReference type="Gene3D" id="2.115.10.20">
    <property type="entry name" value="Glycosyl hydrolase domain, family 43"/>
    <property type="match status" value="1"/>
</dbReference>